<sequence length="212" mass="22471">MSTKPNRRTARAPAGAAVLQESVTEAIASAMFAELAETGYARMSMEAVARRAGVGKAAVYRRWRSKQAMLIDLVGAVVRANLPEVADTGTLAGDVREYLEVTLEQARRPAVIRIVLDMIAETERNPSLSEALREEVGGPRRAAADALLSRAVGRGELPADIDHELAIDLLLAPLVFRLGFTSGQVDDGYLARLTSAVTAAVAAARPAGPRPG</sequence>
<accession>A0ABP6Y8G0</accession>
<evidence type="ECO:0000259" key="5">
    <source>
        <dbReference type="PROSITE" id="PS50977"/>
    </source>
</evidence>
<dbReference type="Pfam" id="PF16859">
    <property type="entry name" value="TetR_C_11"/>
    <property type="match status" value="1"/>
</dbReference>
<dbReference type="Proteomes" id="UP001500689">
    <property type="component" value="Unassembled WGS sequence"/>
</dbReference>
<name>A0ABP6Y8G0_9PSEU</name>
<dbReference type="InterPro" id="IPR011075">
    <property type="entry name" value="TetR_C"/>
</dbReference>
<keyword evidence="1" id="KW-0805">Transcription regulation</keyword>
<dbReference type="Gene3D" id="1.10.357.10">
    <property type="entry name" value="Tetracycline Repressor, domain 2"/>
    <property type="match status" value="1"/>
</dbReference>
<feature type="DNA-binding region" description="H-T-H motif" evidence="4">
    <location>
        <begin position="44"/>
        <end position="63"/>
    </location>
</feature>
<dbReference type="InterPro" id="IPR001647">
    <property type="entry name" value="HTH_TetR"/>
</dbReference>
<dbReference type="PANTHER" id="PTHR30055:SF148">
    <property type="entry name" value="TETR-FAMILY TRANSCRIPTIONAL REGULATOR"/>
    <property type="match status" value="1"/>
</dbReference>
<dbReference type="Pfam" id="PF00440">
    <property type="entry name" value="TetR_N"/>
    <property type="match status" value="1"/>
</dbReference>
<dbReference type="EMBL" id="BAAAZN010000023">
    <property type="protein sequence ID" value="GAA3578981.1"/>
    <property type="molecule type" value="Genomic_DNA"/>
</dbReference>
<evidence type="ECO:0000313" key="6">
    <source>
        <dbReference type="EMBL" id="GAA3578981.1"/>
    </source>
</evidence>
<dbReference type="InterPro" id="IPR036271">
    <property type="entry name" value="Tet_transcr_reg_TetR-rel_C_sf"/>
</dbReference>
<dbReference type="InterPro" id="IPR009057">
    <property type="entry name" value="Homeodomain-like_sf"/>
</dbReference>
<evidence type="ECO:0000256" key="2">
    <source>
        <dbReference type="ARBA" id="ARBA00023125"/>
    </source>
</evidence>
<reference evidence="7" key="1">
    <citation type="journal article" date="2019" name="Int. J. Syst. Evol. Microbiol.">
        <title>The Global Catalogue of Microorganisms (GCM) 10K type strain sequencing project: providing services to taxonomists for standard genome sequencing and annotation.</title>
        <authorList>
            <consortium name="The Broad Institute Genomics Platform"/>
            <consortium name="The Broad Institute Genome Sequencing Center for Infectious Disease"/>
            <person name="Wu L."/>
            <person name="Ma J."/>
        </authorList>
    </citation>
    <scope>NUCLEOTIDE SEQUENCE [LARGE SCALE GENOMIC DNA]</scope>
    <source>
        <strain evidence="7">JCM 16898</strain>
    </source>
</reference>
<evidence type="ECO:0000256" key="1">
    <source>
        <dbReference type="ARBA" id="ARBA00023015"/>
    </source>
</evidence>
<feature type="domain" description="HTH tetR-type" evidence="5">
    <location>
        <begin position="21"/>
        <end position="81"/>
    </location>
</feature>
<comment type="caution">
    <text evidence="6">The sequence shown here is derived from an EMBL/GenBank/DDBJ whole genome shotgun (WGS) entry which is preliminary data.</text>
</comment>
<protein>
    <submittedName>
        <fullName evidence="6">TetR/AcrR family transcriptional regulator</fullName>
    </submittedName>
</protein>
<dbReference type="PROSITE" id="PS50977">
    <property type="entry name" value="HTH_TETR_2"/>
    <property type="match status" value="1"/>
</dbReference>
<dbReference type="PANTHER" id="PTHR30055">
    <property type="entry name" value="HTH-TYPE TRANSCRIPTIONAL REGULATOR RUTR"/>
    <property type="match status" value="1"/>
</dbReference>
<keyword evidence="3" id="KW-0804">Transcription</keyword>
<evidence type="ECO:0000256" key="4">
    <source>
        <dbReference type="PROSITE-ProRule" id="PRU00335"/>
    </source>
</evidence>
<dbReference type="Gene3D" id="1.10.10.60">
    <property type="entry name" value="Homeodomain-like"/>
    <property type="match status" value="1"/>
</dbReference>
<keyword evidence="7" id="KW-1185">Reference proteome</keyword>
<evidence type="ECO:0000313" key="7">
    <source>
        <dbReference type="Proteomes" id="UP001500689"/>
    </source>
</evidence>
<keyword evidence="2 4" id="KW-0238">DNA-binding</keyword>
<dbReference type="SUPFAM" id="SSF46689">
    <property type="entry name" value="Homeodomain-like"/>
    <property type="match status" value="1"/>
</dbReference>
<proteinExistence type="predicted"/>
<evidence type="ECO:0000256" key="3">
    <source>
        <dbReference type="ARBA" id="ARBA00023163"/>
    </source>
</evidence>
<dbReference type="RefSeq" id="WP_344868015.1">
    <property type="nucleotide sequence ID" value="NZ_BAAAZN010000023.1"/>
</dbReference>
<organism evidence="6 7">
    <name type="scientific">Amycolatopsis ultiminotia</name>
    <dbReference type="NCBI Taxonomy" id="543629"/>
    <lineage>
        <taxon>Bacteria</taxon>
        <taxon>Bacillati</taxon>
        <taxon>Actinomycetota</taxon>
        <taxon>Actinomycetes</taxon>
        <taxon>Pseudonocardiales</taxon>
        <taxon>Pseudonocardiaceae</taxon>
        <taxon>Amycolatopsis</taxon>
    </lineage>
</organism>
<dbReference type="PROSITE" id="PS01081">
    <property type="entry name" value="HTH_TETR_1"/>
    <property type="match status" value="1"/>
</dbReference>
<dbReference type="PRINTS" id="PR00455">
    <property type="entry name" value="HTHTETR"/>
</dbReference>
<dbReference type="InterPro" id="IPR023772">
    <property type="entry name" value="DNA-bd_HTH_TetR-type_CS"/>
</dbReference>
<dbReference type="InterPro" id="IPR050109">
    <property type="entry name" value="HTH-type_TetR-like_transc_reg"/>
</dbReference>
<dbReference type="SUPFAM" id="SSF48498">
    <property type="entry name" value="Tetracyclin repressor-like, C-terminal domain"/>
    <property type="match status" value="1"/>
</dbReference>
<gene>
    <name evidence="6" type="ORF">GCM10022222_74680</name>
</gene>